<dbReference type="AlphaFoldDB" id="A0A645J085"/>
<dbReference type="Gene3D" id="3.40.50.2300">
    <property type="match status" value="2"/>
</dbReference>
<accession>A0A645J085</accession>
<protein>
    <submittedName>
        <fullName evidence="1">Uncharacterized protein</fullName>
    </submittedName>
</protein>
<dbReference type="EMBL" id="VSSQ01126950">
    <property type="protein sequence ID" value="MPN56522.1"/>
    <property type="molecule type" value="Genomic_DNA"/>
</dbReference>
<organism evidence="1">
    <name type="scientific">bioreactor metagenome</name>
    <dbReference type="NCBI Taxonomy" id="1076179"/>
    <lineage>
        <taxon>unclassified sequences</taxon>
        <taxon>metagenomes</taxon>
        <taxon>ecological metagenomes</taxon>
    </lineage>
</organism>
<evidence type="ECO:0000313" key="1">
    <source>
        <dbReference type="EMBL" id="MPN56522.1"/>
    </source>
</evidence>
<name>A0A645J085_9ZZZZ</name>
<sequence length="103" mass="10981">MEAAAQRGVYSVGSIVDHNAVSEDYVLGSAMLPPSNILRIMVEGYLDGSLTGSPEVLVLGLKEGIEEFRVNPSMRDKLPASAFSLLEQATEDMIAGEITVTLP</sequence>
<comment type="caution">
    <text evidence="1">The sequence shown here is derived from an EMBL/GenBank/DDBJ whole genome shotgun (WGS) entry which is preliminary data.</text>
</comment>
<reference evidence="1" key="1">
    <citation type="submission" date="2019-08" db="EMBL/GenBank/DDBJ databases">
        <authorList>
            <person name="Kucharzyk K."/>
            <person name="Murdoch R.W."/>
            <person name="Higgins S."/>
            <person name="Loffler F."/>
        </authorList>
    </citation>
    <scope>NUCLEOTIDE SEQUENCE</scope>
</reference>
<gene>
    <name evidence="1" type="ORF">SDC9_204212</name>
</gene>
<proteinExistence type="predicted"/>